<dbReference type="CDD" id="cd02966">
    <property type="entry name" value="TlpA_like_family"/>
    <property type="match status" value="1"/>
</dbReference>
<dbReference type="Pfam" id="PF00578">
    <property type="entry name" value="AhpC-TSA"/>
    <property type="match status" value="1"/>
</dbReference>
<evidence type="ECO:0000313" key="4">
    <source>
        <dbReference type="Proteomes" id="UP001595812"/>
    </source>
</evidence>
<dbReference type="PANTHER" id="PTHR42852:SF18">
    <property type="entry name" value="CHROMOSOME UNDETERMINED SCAFFOLD_47, WHOLE GENOME SHOTGUN SEQUENCE"/>
    <property type="match status" value="1"/>
</dbReference>
<gene>
    <name evidence="3" type="ORF">ACFOSX_07500</name>
</gene>
<dbReference type="Proteomes" id="UP001595812">
    <property type="component" value="Unassembled WGS sequence"/>
</dbReference>
<evidence type="ECO:0000256" key="1">
    <source>
        <dbReference type="SAM" id="SignalP"/>
    </source>
</evidence>
<dbReference type="EMBL" id="JBHSAT010000004">
    <property type="protein sequence ID" value="MFC3877075.1"/>
    <property type="molecule type" value="Genomic_DNA"/>
</dbReference>
<dbReference type="InterPro" id="IPR000866">
    <property type="entry name" value="AhpC/TSA"/>
</dbReference>
<dbReference type="RefSeq" id="WP_386098669.1">
    <property type="nucleotide sequence ID" value="NZ_JBHSAT010000004.1"/>
</dbReference>
<feature type="chain" id="PRO_5046280163" evidence="1">
    <location>
        <begin position="23"/>
        <end position="287"/>
    </location>
</feature>
<dbReference type="PANTHER" id="PTHR42852">
    <property type="entry name" value="THIOL:DISULFIDE INTERCHANGE PROTEIN DSBE"/>
    <property type="match status" value="1"/>
</dbReference>
<evidence type="ECO:0000313" key="3">
    <source>
        <dbReference type="EMBL" id="MFC3877075.1"/>
    </source>
</evidence>
<dbReference type="SUPFAM" id="SSF52833">
    <property type="entry name" value="Thioredoxin-like"/>
    <property type="match status" value="1"/>
</dbReference>
<organism evidence="3 4">
    <name type="scientific">Winogradskyella maritima</name>
    <dbReference type="NCBI Taxonomy" id="1517766"/>
    <lineage>
        <taxon>Bacteria</taxon>
        <taxon>Pseudomonadati</taxon>
        <taxon>Bacteroidota</taxon>
        <taxon>Flavobacteriia</taxon>
        <taxon>Flavobacteriales</taxon>
        <taxon>Flavobacteriaceae</taxon>
        <taxon>Winogradskyella</taxon>
    </lineage>
</organism>
<proteinExistence type="predicted"/>
<dbReference type="InterPro" id="IPR013766">
    <property type="entry name" value="Thioredoxin_domain"/>
</dbReference>
<reference evidence="4" key="1">
    <citation type="journal article" date="2019" name="Int. J. Syst. Evol. Microbiol.">
        <title>The Global Catalogue of Microorganisms (GCM) 10K type strain sequencing project: providing services to taxonomists for standard genome sequencing and annotation.</title>
        <authorList>
            <consortium name="The Broad Institute Genomics Platform"/>
            <consortium name="The Broad Institute Genome Sequencing Center for Infectious Disease"/>
            <person name="Wu L."/>
            <person name="Ma J."/>
        </authorList>
    </citation>
    <scope>NUCLEOTIDE SEQUENCE [LARGE SCALE GENOMIC DNA]</scope>
    <source>
        <strain evidence="4">CECT 8979</strain>
    </source>
</reference>
<accession>A0ABV8AHE7</accession>
<sequence length="287" mass="33366">MLIKRILIITIALMFFCCSESKTTSNNTKPSKDLKPVIAFNNLTKNYNTWWSYHYHKIDLSKDFLAYDVDNTEIEKSEFLKRVMSGNYIVIEVKSKEIKTTAYKLFLLNEKTHKTIANTIKNTTATEYKYFKMEGLPFPKFNVTDINKNTYNNDILKGKLTVIKTWFIACKPCVAEFPELNKLVEDYQPNRNIQFLSLALDKKEQLNKFLKKKSFKYNVIAEQKDLIENKLGLNVYPTHLIIDKKGNIEKVFNKAFNMISYLNSKNILVKNDNSEKLAPPPPPPPPI</sequence>
<dbReference type="PROSITE" id="PS51352">
    <property type="entry name" value="THIOREDOXIN_2"/>
    <property type="match status" value="1"/>
</dbReference>
<keyword evidence="4" id="KW-1185">Reference proteome</keyword>
<feature type="signal peptide" evidence="1">
    <location>
        <begin position="1"/>
        <end position="22"/>
    </location>
</feature>
<keyword evidence="1" id="KW-0732">Signal</keyword>
<dbReference type="Gene3D" id="3.40.30.10">
    <property type="entry name" value="Glutaredoxin"/>
    <property type="match status" value="1"/>
</dbReference>
<name>A0ABV8AHE7_9FLAO</name>
<dbReference type="InterPro" id="IPR036249">
    <property type="entry name" value="Thioredoxin-like_sf"/>
</dbReference>
<feature type="domain" description="Thioredoxin" evidence="2">
    <location>
        <begin position="132"/>
        <end position="276"/>
    </location>
</feature>
<dbReference type="InterPro" id="IPR050553">
    <property type="entry name" value="Thioredoxin_ResA/DsbE_sf"/>
</dbReference>
<evidence type="ECO:0000259" key="2">
    <source>
        <dbReference type="PROSITE" id="PS51352"/>
    </source>
</evidence>
<protein>
    <submittedName>
        <fullName evidence="3">TlpA family protein disulfide reductase</fullName>
    </submittedName>
</protein>
<comment type="caution">
    <text evidence="3">The sequence shown here is derived from an EMBL/GenBank/DDBJ whole genome shotgun (WGS) entry which is preliminary data.</text>
</comment>